<feature type="coiled-coil region" evidence="4">
    <location>
        <begin position="369"/>
        <end position="403"/>
    </location>
</feature>
<keyword evidence="3" id="KW-0067">ATP-binding</keyword>
<dbReference type="AlphaFoldDB" id="A0A836H2U3"/>
<dbReference type="PRINTS" id="PR00380">
    <property type="entry name" value="KINESINHEAVY"/>
</dbReference>
<comment type="similarity">
    <text evidence="3">Belongs to the TRAFAC class myosin-kinesin ATPase superfamily. Kinesin family.</text>
</comment>
<dbReference type="InterPro" id="IPR027417">
    <property type="entry name" value="P-loop_NTPase"/>
</dbReference>
<evidence type="ECO:0000313" key="7">
    <source>
        <dbReference type="Proteomes" id="UP000674179"/>
    </source>
</evidence>
<name>A0A836H2U3_LEIEN</name>
<dbReference type="RefSeq" id="XP_067691376.1">
    <property type="nucleotide sequence ID" value="XM_067836005.1"/>
</dbReference>
<feature type="domain" description="Kinesin motor" evidence="5">
    <location>
        <begin position="10"/>
        <end position="340"/>
    </location>
</feature>
<keyword evidence="1 4" id="KW-0175">Coiled coil</keyword>
<keyword evidence="7" id="KW-1185">Reference proteome</keyword>
<dbReference type="GO" id="GO:0005524">
    <property type="term" value="F:ATP binding"/>
    <property type="evidence" value="ECO:0007669"/>
    <property type="project" value="UniProtKB-UniRule"/>
</dbReference>
<dbReference type="SUPFAM" id="SSF52540">
    <property type="entry name" value="P-loop containing nucleoside triphosphate hydrolases"/>
    <property type="match status" value="1"/>
</dbReference>
<keyword evidence="2 3" id="KW-0505">Motor protein</keyword>
<dbReference type="Pfam" id="PF00225">
    <property type="entry name" value="Kinesin"/>
    <property type="match status" value="1"/>
</dbReference>
<dbReference type="Proteomes" id="UP000674179">
    <property type="component" value="Chromosome 29"/>
</dbReference>
<dbReference type="InterPro" id="IPR036961">
    <property type="entry name" value="Kinesin_motor_dom_sf"/>
</dbReference>
<dbReference type="PANTHER" id="PTHR47968">
    <property type="entry name" value="CENTROMERE PROTEIN E"/>
    <property type="match status" value="1"/>
</dbReference>
<dbReference type="PROSITE" id="PS50067">
    <property type="entry name" value="KINESIN_MOTOR_2"/>
    <property type="match status" value="1"/>
</dbReference>
<comment type="caution">
    <text evidence="6">The sequence shown here is derived from an EMBL/GenBank/DDBJ whole genome shotgun (WGS) entry which is preliminary data.</text>
</comment>
<evidence type="ECO:0000313" key="6">
    <source>
        <dbReference type="EMBL" id="KAG5474183.1"/>
    </source>
</evidence>
<gene>
    <name evidence="6" type="ORF">CUR178_04296</name>
</gene>
<proteinExistence type="inferred from homology"/>
<dbReference type="CDD" id="cd00106">
    <property type="entry name" value="KISc"/>
    <property type="match status" value="1"/>
</dbReference>
<dbReference type="GO" id="GO:0008017">
    <property type="term" value="F:microtubule binding"/>
    <property type="evidence" value="ECO:0007669"/>
    <property type="project" value="InterPro"/>
</dbReference>
<dbReference type="InterPro" id="IPR027640">
    <property type="entry name" value="Kinesin-like_fam"/>
</dbReference>
<feature type="binding site" evidence="3">
    <location>
        <begin position="88"/>
        <end position="95"/>
    </location>
    <ligand>
        <name>ATP</name>
        <dbReference type="ChEBI" id="CHEBI:30616"/>
    </ligand>
</feature>
<dbReference type="GeneID" id="94171515"/>
<evidence type="ECO:0000259" key="5">
    <source>
        <dbReference type="PROSITE" id="PS50067"/>
    </source>
</evidence>
<dbReference type="PANTHER" id="PTHR47968:SF75">
    <property type="entry name" value="CENTROMERE-ASSOCIATED PROTEIN E"/>
    <property type="match status" value="1"/>
</dbReference>
<dbReference type="GO" id="GO:0007018">
    <property type="term" value="P:microtubule-based movement"/>
    <property type="evidence" value="ECO:0007669"/>
    <property type="project" value="InterPro"/>
</dbReference>
<dbReference type="InterPro" id="IPR001752">
    <property type="entry name" value="Kinesin_motor_dom"/>
</dbReference>
<sequence length="589" mass="65194">MNAPADTSSRVQVSVRVRPLAKADQNNGKIIVRVVEGGVVVDDEQRTKRAYQFDHVFNGDQAEVFETIGRPMLEEAYKGFNVCLFAYGQTGSGKTYSLLGDMGSEERAGVAPRFVRCLFDEAQRMVDEDADLTIKVSLSMIEVYMEKVRDLLAPRQRGQEPESLEIHEDPNRRVYVRGASVHQVLSAERMMELLRKGNANRQTAETRMNETSSRSHAIVQITLSQEFASVEKKDLECIVSLVDLAGSERQTKTESSGQHFEEAKKINHSLLMLGRALNSFSERKSSDAFISLRESKLTRLLSESFGGNSKTWMLATVSPTAFNLTESVSTLDYATNAMAITNRAKVNKSSRDLEYRDLLKLREYLGESIARETGLIESYEAQSAELKAEIALLNQELLTLNDVQMEVELEEALTERDALVSELVSKLAGVGLGREDAPLVCFCGTCKTSLCSIPVGSYEVNTLVVPLYDLVGPPPLLQCNLHVQLTDANEVMVVVELVELHHLPDFASGGVRVLVWFEGQAGSRVATPIVPSNGGNPKFNFKQVYIFGPMTDELQRFFAADVLYLQVEGIAKAVGDAARRDDKVAECLS</sequence>
<keyword evidence="3" id="KW-0547">Nucleotide-binding</keyword>
<dbReference type="Gene3D" id="3.40.850.10">
    <property type="entry name" value="Kinesin motor domain"/>
    <property type="match status" value="1"/>
</dbReference>
<evidence type="ECO:0000256" key="4">
    <source>
        <dbReference type="SAM" id="Coils"/>
    </source>
</evidence>
<evidence type="ECO:0000256" key="1">
    <source>
        <dbReference type="ARBA" id="ARBA00023054"/>
    </source>
</evidence>
<dbReference type="KEGG" id="lenr:94171515"/>
<organism evidence="6 7">
    <name type="scientific">Leishmania enriettii</name>
    <dbReference type="NCBI Taxonomy" id="5663"/>
    <lineage>
        <taxon>Eukaryota</taxon>
        <taxon>Discoba</taxon>
        <taxon>Euglenozoa</taxon>
        <taxon>Kinetoplastea</taxon>
        <taxon>Metakinetoplastina</taxon>
        <taxon>Trypanosomatida</taxon>
        <taxon>Trypanosomatidae</taxon>
        <taxon>Leishmaniinae</taxon>
        <taxon>Leishmania</taxon>
    </lineage>
</organism>
<accession>A0A836H2U3</accession>
<dbReference type="FunFam" id="3.40.850.10:FF:000116">
    <property type="entry name" value="Putative kinesin"/>
    <property type="match status" value="1"/>
</dbReference>
<reference evidence="6 7" key="1">
    <citation type="submission" date="2021-02" db="EMBL/GenBank/DDBJ databases">
        <title>Leishmania (Mundinia) enrietti genome sequencing and assembly.</title>
        <authorList>
            <person name="Almutairi H."/>
            <person name="Gatherer D."/>
        </authorList>
    </citation>
    <scope>NUCLEOTIDE SEQUENCE [LARGE SCALE GENOMIC DNA]</scope>
    <source>
        <strain evidence="6">CUR178</strain>
    </source>
</reference>
<dbReference type="SMART" id="SM00129">
    <property type="entry name" value="KISc"/>
    <property type="match status" value="1"/>
</dbReference>
<dbReference type="OrthoDB" id="3176171at2759"/>
<dbReference type="EMBL" id="JAFHKP010000029">
    <property type="protein sequence ID" value="KAG5474183.1"/>
    <property type="molecule type" value="Genomic_DNA"/>
</dbReference>
<protein>
    <recommendedName>
        <fullName evidence="5">Kinesin motor domain-containing protein</fullName>
    </recommendedName>
</protein>
<dbReference type="GO" id="GO:0003777">
    <property type="term" value="F:microtubule motor activity"/>
    <property type="evidence" value="ECO:0007669"/>
    <property type="project" value="InterPro"/>
</dbReference>
<evidence type="ECO:0000256" key="3">
    <source>
        <dbReference type="PROSITE-ProRule" id="PRU00283"/>
    </source>
</evidence>
<evidence type="ECO:0000256" key="2">
    <source>
        <dbReference type="ARBA" id="ARBA00023175"/>
    </source>
</evidence>